<dbReference type="SUPFAM" id="SSF56112">
    <property type="entry name" value="Protein kinase-like (PK-like)"/>
    <property type="match status" value="1"/>
</dbReference>
<dbReference type="InterPro" id="IPR047175">
    <property type="entry name" value="CotS-like"/>
</dbReference>
<dbReference type="AlphaFoldDB" id="A0A1G6JK76"/>
<dbReference type="PANTHER" id="PTHR39179:SF2">
    <property type="entry name" value="ENDOSPORE COAT-ASSOCIATED PROTEIN YUTH"/>
    <property type="match status" value="1"/>
</dbReference>
<protein>
    <submittedName>
        <fullName evidence="1">Spore coat protein YutH</fullName>
    </submittedName>
</protein>
<name>A0A1G6JK76_9BACI</name>
<dbReference type="GO" id="GO:0042601">
    <property type="term" value="C:endospore-forming forespore"/>
    <property type="evidence" value="ECO:0007669"/>
    <property type="project" value="TreeGrafter"/>
</dbReference>
<dbReference type="Gene3D" id="3.90.1200.10">
    <property type="match status" value="1"/>
</dbReference>
<dbReference type="OrthoDB" id="2986702at2"/>
<keyword evidence="2" id="KW-1185">Reference proteome</keyword>
<accession>A0A1G6JK76</accession>
<dbReference type="InterPro" id="IPR011009">
    <property type="entry name" value="Kinase-like_dom_sf"/>
</dbReference>
<keyword evidence="1" id="KW-0946">Virion</keyword>
<dbReference type="EMBL" id="FMZB01000001">
    <property type="protein sequence ID" value="SDC19124.1"/>
    <property type="molecule type" value="Genomic_DNA"/>
</dbReference>
<evidence type="ECO:0000313" key="2">
    <source>
        <dbReference type="Proteomes" id="UP000198666"/>
    </source>
</evidence>
<evidence type="ECO:0000313" key="1">
    <source>
        <dbReference type="EMBL" id="SDC19124.1"/>
    </source>
</evidence>
<dbReference type="STRING" id="361279.SAMN05421663_101618"/>
<proteinExistence type="predicted"/>
<keyword evidence="1" id="KW-0167">Capsid protein</keyword>
<dbReference type="PANTHER" id="PTHR39179">
    <property type="entry name" value="SPORE COAT PROTEIN I"/>
    <property type="match status" value="1"/>
</dbReference>
<gene>
    <name evidence="1" type="ORF">SAMN05421663_101618</name>
</gene>
<reference evidence="2" key="1">
    <citation type="submission" date="2016-10" db="EMBL/GenBank/DDBJ databases">
        <authorList>
            <person name="Varghese N."/>
            <person name="Submissions S."/>
        </authorList>
    </citation>
    <scope>NUCLEOTIDE SEQUENCE [LARGE SCALE GENOMIC DNA]</scope>
    <source>
        <strain evidence="2">DSM 21620</strain>
    </source>
</reference>
<dbReference type="Proteomes" id="UP000198666">
    <property type="component" value="Unassembled WGS sequence"/>
</dbReference>
<sequence>MLQLMQQYIPGFTGKPVSYRNYHAYQTMDRLYVIIPARTDQDSYYELAAITAYMQEAGFSRLAQPMLSTKGQILTVYENTAYLVVEMPPPYTRKLHAHGAELASFHQLGAGCPFAPDTLSSYGRWSDLWTARLSQAEKLYSDIYQKRPLVHEERVFLDTFYYVIGRAELAIQYLNETNTEFRFTDYDQPTTVFVKYQSELADTYVLPHAIIYDHPARDLAEYTRNSFLKEEMNEAADFLQSYLQVRPLSVFGMRLLYARLIMPLHLFDQMERGLDGTAGKEYEKLIMQQSVYEQRLAGLFQHMQVDPQALEIPLLDNFL</sequence>
<dbReference type="RefSeq" id="WP_093725771.1">
    <property type="nucleotide sequence ID" value="NZ_FMZB01000001.1"/>
</dbReference>
<organism evidence="1 2">
    <name type="scientific">Terribacillus halophilus</name>
    <dbReference type="NCBI Taxonomy" id="361279"/>
    <lineage>
        <taxon>Bacteria</taxon>
        <taxon>Bacillati</taxon>
        <taxon>Bacillota</taxon>
        <taxon>Bacilli</taxon>
        <taxon>Bacillales</taxon>
        <taxon>Bacillaceae</taxon>
        <taxon>Terribacillus</taxon>
    </lineage>
</organism>